<reference evidence="3 4" key="1">
    <citation type="submission" date="2018-02" db="EMBL/GenBank/DDBJ databases">
        <title>Genomic Encyclopedia of Archaeal and Bacterial Type Strains, Phase II (KMG-II): from individual species to whole genera.</title>
        <authorList>
            <person name="Goeker M."/>
        </authorList>
    </citation>
    <scope>NUCLEOTIDE SEQUENCE [LARGE SCALE GENOMIC DNA]</scope>
    <source>
        <strain evidence="3 4">DSM 3808</strain>
    </source>
</reference>
<feature type="transmembrane region" description="Helical" evidence="2">
    <location>
        <begin position="36"/>
        <end position="53"/>
    </location>
</feature>
<accession>A0A2S6HWY4</accession>
<keyword evidence="4" id="KW-1185">Reference proteome</keyword>
<gene>
    <name evidence="3" type="ORF">BXY41_102208</name>
</gene>
<feature type="compositionally biased region" description="Basic and acidic residues" evidence="1">
    <location>
        <begin position="178"/>
        <end position="199"/>
    </location>
</feature>
<dbReference type="InterPro" id="IPR014245">
    <property type="entry name" value="Spore_III_AF"/>
</dbReference>
<keyword evidence="2" id="KW-0812">Transmembrane</keyword>
<dbReference type="OrthoDB" id="1779586at2"/>
<dbReference type="AlphaFoldDB" id="A0A2S6HWY4"/>
<sequence length="228" mass="25661">MSGMDQLYEWIRNITYYLIFITVVENLLPNKKYEKYVKFFAGMVLILLVLKPVTGGLRLDDKLAYSFEAISLKKEAGELTGKVSKMEESRLKRMISGYEKAVGTDLETMAQTAGFSCKETSAEINSDQSSDRFGHVVKVSLVLTSGKEEMQAEEAASVGSKMDPVKKVEEIKNIKITGKELDQSSEIKPEDGKNEEQKENSSLSGLRRRIAEYYGLEEQDIEIQMEDG</sequence>
<organism evidence="3 4">
    <name type="scientific">Lacrimispora xylanisolvens</name>
    <dbReference type="NCBI Taxonomy" id="384636"/>
    <lineage>
        <taxon>Bacteria</taxon>
        <taxon>Bacillati</taxon>
        <taxon>Bacillota</taxon>
        <taxon>Clostridia</taxon>
        <taxon>Lachnospirales</taxon>
        <taxon>Lachnospiraceae</taxon>
        <taxon>Lacrimispora</taxon>
    </lineage>
</organism>
<evidence type="ECO:0000313" key="4">
    <source>
        <dbReference type="Proteomes" id="UP000237749"/>
    </source>
</evidence>
<dbReference type="Proteomes" id="UP000237749">
    <property type="component" value="Unassembled WGS sequence"/>
</dbReference>
<feature type="region of interest" description="Disordered" evidence="1">
    <location>
        <begin position="178"/>
        <end position="205"/>
    </location>
</feature>
<name>A0A2S6HWY4_9FIRM</name>
<evidence type="ECO:0000256" key="1">
    <source>
        <dbReference type="SAM" id="MobiDB-lite"/>
    </source>
</evidence>
<evidence type="ECO:0000313" key="3">
    <source>
        <dbReference type="EMBL" id="PPK82519.1"/>
    </source>
</evidence>
<comment type="caution">
    <text evidence="3">The sequence shown here is derived from an EMBL/GenBank/DDBJ whole genome shotgun (WGS) entry which is preliminary data.</text>
</comment>
<keyword evidence="2" id="KW-1133">Transmembrane helix</keyword>
<keyword evidence="2" id="KW-0472">Membrane</keyword>
<feature type="transmembrane region" description="Helical" evidence="2">
    <location>
        <begin position="7"/>
        <end position="24"/>
    </location>
</feature>
<dbReference type="EMBL" id="PTJA01000002">
    <property type="protein sequence ID" value="PPK82519.1"/>
    <property type="molecule type" value="Genomic_DNA"/>
</dbReference>
<evidence type="ECO:0000256" key="2">
    <source>
        <dbReference type="SAM" id="Phobius"/>
    </source>
</evidence>
<dbReference type="Pfam" id="PF09581">
    <property type="entry name" value="Spore_III_AF"/>
    <property type="match status" value="1"/>
</dbReference>
<proteinExistence type="predicted"/>
<protein>
    <submittedName>
        <fullName evidence="3">Stage III sporulation protein AF</fullName>
    </submittedName>
</protein>